<dbReference type="AlphaFoldDB" id="A0A0F9PIB7"/>
<gene>
    <name evidence="1" type="ORF">LCGC14_1212080</name>
</gene>
<evidence type="ECO:0000313" key="1">
    <source>
        <dbReference type="EMBL" id="KKM93072.1"/>
    </source>
</evidence>
<proteinExistence type="predicted"/>
<comment type="caution">
    <text evidence="1">The sequence shown here is derived from an EMBL/GenBank/DDBJ whole genome shotgun (WGS) entry which is preliminary data.</text>
</comment>
<name>A0A0F9PIB7_9ZZZZ</name>
<accession>A0A0F9PIB7</accession>
<protein>
    <submittedName>
        <fullName evidence="1">Uncharacterized protein</fullName>
    </submittedName>
</protein>
<reference evidence="1" key="1">
    <citation type="journal article" date="2015" name="Nature">
        <title>Complex archaea that bridge the gap between prokaryotes and eukaryotes.</title>
        <authorList>
            <person name="Spang A."/>
            <person name="Saw J.H."/>
            <person name="Jorgensen S.L."/>
            <person name="Zaremba-Niedzwiedzka K."/>
            <person name="Martijn J."/>
            <person name="Lind A.E."/>
            <person name="van Eijk R."/>
            <person name="Schleper C."/>
            <person name="Guy L."/>
            <person name="Ettema T.J."/>
        </authorList>
    </citation>
    <scope>NUCLEOTIDE SEQUENCE</scope>
</reference>
<organism evidence="1">
    <name type="scientific">marine sediment metagenome</name>
    <dbReference type="NCBI Taxonomy" id="412755"/>
    <lineage>
        <taxon>unclassified sequences</taxon>
        <taxon>metagenomes</taxon>
        <taxon>ecological metagenomes</taxon>
    </lineage>
</organism>
<sequence length="135" mass="15229">MPYADTSQNLRVARNYKRGVRHGKNWRQIYVDCGGMCQGRLEDESLCGSVDGLEFHELYEGINEKKIKFQPDLRRTLLCATCHGVEHGFSNGRYRGHRSYVAEDIDYEVRACGGVAKWMAKYGLVKPVAVPGGSE</sequence>
<dbReference type="EMBL" id="LAZR01006314">
    <property type="protein sequence ID" value="KKM93072.1"/>
    <property type="molecule type" value="Genomic_DNA"/>
</dbReference>